<dbReference type="PROSITE" id="PS50198">
    <property type="entry name" value="PPIC_PPIASE_2"/>
    <property type="match status" value="1"/>
</dbReference>
<keyword evidence="1" id="KW-0697">Rotamase</keyword>
<organism evidence="5 6">
    <name type="scientific">Stigmatella aurantiaca (strain DW4/3-1)</name>
    <dbReference type="NCBI Taxonomy" id="378806"/>
    <lineage>
        <taxon>Bacteria</taxon>
        <taxon>Pseudomonadati</taxon>
        <taxon>Myxococcota</taxon>
        <taxon>Myxococcia</taxon>
        <taxon>Myxococcales</taxon>
        <taxon>Cystobacterineae</taxon>
        <taxon>Archangiaceae</taxon>
        <taxon>Stigmatella</taxon>
    </lineage>
</organism>
<dbReference type="InterPro" id="IPR023058">
    <property type="entry name" value="PPIase_PpiC_CS"/>
</dbReference>
<gene>
    <name evidence="5" type="ORF">STIAU_4750</name>
</gene>
<dbReference type="EMBL" id="AAMD01000142">
    <property type="protein sequence ID" value="EAU63852.1"/>
    <property type="molecule type" value="Genomic_DNA"/>
</dbReference>
<evidence type="ECO:0000256" key="1">
    <source>
        <dbReference type="PROSITE-ProRule" id="PRU00278"/>
    </source>
</evidence>
<accession>Q08TQ1</accession>
<dbReference type="GO" id="GO:0003755">
    <property type="term" value="F:peptidyl-prolyl cis-trans isomerase activity"/>
    <property type="evidence" value="ECO:0007669"/>
    <property type="project" value="UniProtKB-KW"/>
</dbReference>
<dbReference type="SUPFAM" id="SSF54534">
    <property type="entry name" value="FKBP-like"/>
    <property type="match status" value="1"/>
</dbReference>
<dbReference type="PATRIC" id="fig|378806.16.peg.2752"/>
<evidence type="ECO:0000256" key="3">
    <source>
        <dbReference type="SAM" id="Phobius"/>
    </source>
</evidence>
<feature type="region of interest" description="Disordered" evidence="2">
    <location>
        <begin position="26"/>
        <end position="70"/>
    </location>
</feature>
<protein>
    <submittedName>
        <fullName evidence="5">Peptidyl-prolyl cis-trans isomerse domain protein, putative</fullName>
    </submittedName>
</protein>
<proteinExistence type="predicted"/>
<dbReference type="PANTHER" id="PTHR47245:SF2">
    <property type="entry name" value="PEPTIDYL-PROLYL CIS-TRANS ISOMERASE HP_0175-RELATED"/>
    <property type="match status" value="1"/>
</dbReference>
<dbReference type="Pfam" id="PF13624">
    <property type="entry name" value="SurA_N_3"/>
    <property type="match status" value="1"/>
</dbReference>
<keyword evidence="3" id="KW-1133">Transmembrane helix</keyword>
<evidence type="ECO:0000313" key="5">
    <source>
        <dbReference type="EMBL" id="EAU63852.1"/>
    </source>
</evidence>
<name>Q08TQ1_STIAD</name>
<dbReference type="AlphaFoldDB" id="Q08TQ1"/>
<dbReference type="InterPro" id="IPR027304">
    <property type="entry name" value="Trigger_fact/SurA_dom_sf"/>
</dbReference>
<evidence type="ECO:0000313" key="6">
    <source>
        <dbReference type="Proteomes" id="UP000032702"/>
    </source>
</evidence>
<reference evidence="5 6" key="1">
    <citation type="submission" date="2006-04" db="EMBL/GenBank/DDBJ databases">
        <authorList>
            <person name="Nierman W.C."/>
        </authorList>
    </citation>
    <scope>NUCLEOTIDE SEQUENCE [LARGE SCALE GENOMIC DNA]</scope>
    <source>
        <strain evidence="5 6">DW4/3-1</strain>
    </source>
</reference>
<dbReference type="PANTHER" id="PTHR47245">
    <property type="entry name" value="PEPTIDYLPROLYL ISOMERASE"/>
    <property type="match status" value="1"/>
</dbReference>
<dbReference type="Pfam" id="PF00639">
    <property type="entry name" value="Rotamase"/>
    <property type="match status" value="1"/>
</dbReference>
<dbReference type="Proteomes" id="UP000032702">
    <property type="component" value="Unassembled WGS sequence"/>
</dbReference>
<sequence>MQYQGWDQLTTLNRLHFLGYCPRQSRPRLGGGGEPFTHRPGIQQTRAASPSAKSAAARRPTRRNDGNMDGMNARKVLSLVGIVAIAVVFTLQFGPGSTGFGSGRGPVVPSAVAVVNGKEIPLRDFSRVYAGQLNSLRNRGVPIPESYARQSLPSQVMDQLVTRELLSQAAERHGINPSDDELRKLIHENADFHKDGQFNFEQYKRALRDYYRTTEPKYEEELRRQLAAQKMLQVVNSGAVVSDDEVRARYEKDANQAKVVFARFLPTMYAAQVPAPTPAQLEEFRKAHNDEISTYYESNRFMYQQAERAKARQILVKLAPDAAAQQKAEAKSRAEALHKEVTEGGKDFATVARERSEDPGTKASGGDLGWVERASLEPTLAEAVFALAPNGVSQPIETKLGWHVVKVEEKQAAQDKKLEEAAPEIATTLYKQQKAKELAKAAAEKALASLKGGQTLQQLFPPEKEGQPALQRFETETRPEAVETGSFTAGGESVPYLGLAPALSTAAFSAPGPQVLDQVFPLSEGFVVAQVTERVKPSDETFTQKKDELREQTRRAKQIEMTESFLKALRETGTVVENNEAIQTIVGAS</sequence>
<feature type="domain" description="PpiC" evidence="4">
    <location>
        <begin position="306"/>
        <end position="409"/>
    </location>
</feature>
<comment type="caution">
    <text evidence="5">The sequence shown here is derived from an EMBL/GenBank/DDBJ whole genome shotgun (WGS) entry which is preliminary data.</text>
</comment>
<feature type="compositionally biased region" description="Low complexity" evidence="2">
    <location>
        <begin position="45"/>
        <end position="58"/>
    </location>
</feature>
<keyword evidence="3" id="KW-0472">Membrane</keyword>
<evidence type="ECO:0000256" key="2">
    <source>
        <dbReference type="SAM" id="MobiDB-lite"/>
    </source>
</evidence>
<dbReference type="Gene3D" id="3.10.50.40">
    <property type="match status" value="1"/>
</dbReference>
<dbReference type="InterPro" id="IPR000297">
    <property type="entry name" value="PPIase_PpiC"/>
</dbReference>
<dbReference type="Gene3D" id="1.10.4030.10">
    <property type="entry name" value="Porin chaperone SurA, peptide-binding domain"/>
    <property type="match status" value="1"/>
</dbReference>
<keyword evidence="3" id="KW-0812">Transmembrane</keyword>
<evidence type="ECO:0000259" key="4">
    <source>
        <dbReference type="PROSITE" id="PS50198"/>
    </source>
</evidence>
<dbReference type="InterPro" id="IPR046357">
    <property type="entry name" value="PPIase_dom_sf"/>
</dbReference>
<keyword evidence="1" id="KW-0413">Isomerase</keyword>
<dbReference type="PROSITE" id="PS01096">
    <property type="entry name" value="PPIC_PPIASE_1"/>
    <property type="match status" value="1"/>
</dbReference>
<dbReference type="SUPFAM" id="SSF109998">
    <property type="entry name" value="Triger factor/SurA peptide-binding domain-like"/>
    <property type="match status" value="1"/>
</dbReference>
<feature type="transmembrane region" description="Helical" evidence="3">
    <location>
        <begin position="76"/>
        <end position="94"/>
    </location>
</feature>
<dbReference type="InterPro" id="IPR050245">
    <property type="entry name" value="PrsA_foldase"/>
</dbReference>